<feature type="chain" id="PRO_5002704379" evidence="2">
    <location>
        <begin position="22"/>
        <end position="183"/>
    </location>
</feature>
<organism evidence="4">
    <name type="scientific">Marinomonas sp. (strain MWYL1)</name>
    <dbReference type="NCBI Taxonomy" id="400668"/>
    <lineage>
        <taxon>Bacteria</taxon>
        <taxon>Pseudomonadati</taxon>
        <taxon>Pseudomonadota</taxon>
        <taxon>Gammaproteobacteria</taxon>
        <taxon>Oceanospirillales</taxon>
        <taxon>Oceanospirillaceae</taxon>
        <taxon>Marinomonas</taxon>
    </lineage>
</organism>
<dbReference type="InterPro" id="IPR036365">
    <property type="entry name" value="PGBD-like_sf"/>
</dbReference>
<feature type="compositionally biased region" description="Basic residues" evidence="1">
    <location>
        <begin position="53"/>
        <end position="65"/>
    </location>
</feature>
<dbReference type="NCBIfam" id="TIGR03979">
    <property type="entry name" value="His_Ser_Rich"/>
    <property type="match status" value="1"/>
</dbReference>
<feature type="region of interest" description="Disordered" evidence="1">
    <location>
        <begin position="50"/>
        <end position="118"/>
    </location>
</feature>
<reference evidence="4" key="1">
    <citation type="submission" date="2007-06" db="EMBL/GenBank/DDBJ databases">
        <title>Complete sequence of Marinomonas sp. MWYL1.</title>
        <authorList>
            <consortium name="US DOE Joint Genome Institute"/>
            <person name="Copeland A."/>
            <person name="Lucas S."/>
            <person name="Lapidus A."/>
            <person name="Barry K."/>
            <person name="Glavina del Rio T."/>
            <person name="Dalin E."/>
            <person name="Tice H."/>
            <person name="Pitluck S."/>
            <person name="Kiss H."/>
            <person name="Brettin T."/>
            <person name="Bruce D."/>
            <person name="Detter J.C."/>
            <person name="Han C."/>
            <person name="Schmutz J."/>
            <person name="Larimer F."/>
            <person name="Land M."/>
            <person name="Hauser L."/>
            <person name="Kyrpides N."/>
            <person name="Kim E."/>
            <person name="Johnston A.W.B."/>
            <person name="Todd J.D."/>
            <person name="Rogers R."/>
            <person name="Wexler M."/>
            <person name="Bond P.L."/>
            <person name="Li Y."/>
            <person name="Richardson P."/>
        </authorList>
    </citation>
    <scope>NUCLEOTIDE SEQUENCE [LARGE SCALE GENOMIC DNA]</scope>
    <source>
        <strain evidence="4">MWYL1</strain>
    </source>
</reference>
<dbReference type="AlphaFoldDB" id="A6VXJ2"/>
<dbReference type="KEGG" id="mmw:Mmwyl1_2249"/>
<dbReference type="EMBL" id="CP000749">
    <property type="protein sequence ID" value="ABR71171.1"/>
    <property type="molecule type" value="Genomic_DNA"/>
</dbReference>
<protein>
    <submittedName>
        <fullName evidence="4">Peptidoglycan-binding domain 1 protein</fullName>
    </submittedName>
</protein>
<evidence type="ECO:0000256" key="1">
    <source>
        <dbReference type="SAM" id="MobiDB-lite"/>
    </source>
</evidence>
<dbReference type="SUPFAM" id="SSF47090">
    <property type="entry name" value="PGBD-like"/>
    <property type="match status" value="1"/>
</dbReference>
<evidence type="ECO:0000256" key="2">
    <source>
        <dbReference type="SAM" id="SignalP"/>
    </source>
</evidence>
<dbReference type="Gene3D" id="1.10.101.10">
    <property type="entry name" value="PGBD-like superfamily/PGBD"/>
    <property type="match status" value="1"/>
</dbReference>
<feature type="signal peptide" evidence="2">
    <location>
        <begin position="1"/>
        <end position="21"/>
    </location>
</feature>
<dbReference type="InterPro" id="IPR036366">
    <property type="entry name" value="PGBDSf"/>
</dbReference>
<dbReference type="OrthoDB" id="370541at2"/>
<dbReference type="Pfam" id="PF01471">
    <property type="entry name" value="PG_binding_1"/>
    <property type="match status" value="1"/>
</dbReference>
<sequence length="183" mass="19213">MKRSFGLAAMLPGFLSLNANAIVESYVEPKNIGLLDVIIAPLNVNTPTYLAGHRSHQSHSSHGSHRSSAGGGYSVPSKPAKPAFPLSDPLGRPSSPPTTTPKSSPSTTTSKTISGSEMLEQRELVVRKVQAMLTVHGYYSGKIDGILGEQTRTAISSYRRDTGLSGGSKIDSGLLNSLGILAP</sequence>
<name>A6VXJ2_MARMS</name>
<dbReference type="HOGENOM" id="CLU_110708_0_0_6"/>
<evidence type="ECO:0000259" key="3">
    <source>
        <dbReference type="Pfam" id="PF01471"/>
    </source>
</evidence>
<dbReference type="InterPro" id="IPR023928">
    <property type="entry name" value="HxsA-like"/>
</dbReference>
<dbReference type="InterPro" id="IPR002477">
    <property type="entry name" value="Peptidoglycan-bd-like"/>
</dbReference>
<keyword evidence="2" id="KW-0732">Signal</keyword>
<accession>A6VXJ2</accession>
<feature type="domain" description="Peptidoglycan binding-like" evidence="3">
    <location>
        <begin position="126"/>
        <end position="164"/>
    </location>
</feature>
<feature type="compositionally biased region" description="Low complexity" evidence="1">
    <location>
        <begin position="100"/>
        <end position="112"/>
    </location>
</feature>
<gene>
    <name evidence="4" type="ordered locus">Mmwyl1_2249</name>
</gene>
<dbReference type="STRING" id="400668.Mmwyl1_2249"/>
<dbReference type="eggNOG" id="COG3409">
    <property type="taxonomic scope" value="Bacteria"/>
</dbReference>
<evidence type="ECO:0000313" key="4">
    <source>
        <dbReference type="EMBL" id="ABR71171.1"/>
    </source>
</evidence>
<proteinExistence type="predicted"/>